<dbReference type="SUPFAM" id="SSF53335">
    <property type="entry name" value="S-adenosyl-L-methionine-dependent methyltransferases"/>
    <property type="match status" value="1"/>
</dbReference>
<dbReference type="GO" id="GO:0005737">
    <property type="term" value="C:cytoplasm"/>
    <property type="evidence" value="ECO:0007669"/>
    <property type="project" value="TreeGrafter"/>
</dbReference>
<evidence type="ECO:0000259" key="3">
    <source>
        <dbReference type="Pfam" id="PF08241"/>
    </source>
</evidence>
<protein>
    <submittedName>
        <fullName evidence="4">Methyltransferase, putative</fullName>
    </submittedName>
</protein>
<dbReference type="PANTHER" id="PTHR13069:SF21">
    <property type="entry name" value="ALKYLATED DNA REPAIR PROTEIN ALKB HOMOLOG 8"/>
    <property type="match status" value="1"/>
</dbReference>
<dbReference type="GO" id="GO:0002098">
    <property type="term" value="P:tRNA wobble uridine modification"/>
    <property type="evidence" value="ECO:0007669"/>
    <property type="project" value="TreeGrafter"/>
</dbReference>
<keyword evidence="1 4" id="KW-0489">Methyltransferase</keyword>
<keyword evidence="5" id="KW-1185">Reference proteome</keyword>
<dbReference type="Gene3D" id="3.40.50.150">
    <property type="entry name" value="Vaccinia Virus protein VP39"/>
    <property type="match status" value="1"/>
</dbReference>
<name>A0AAV4LWJ9_BABCB</name>
<evidence type="ECO:0000256" key="1">
    <source>
        <dbReference type="ARBA" id="ARBA00022603"/>
    </source>
</evidence>
<feature type="domain" description="Methyltransferase type 11" evidence="3">
    <location>
        <begin position="71"/>
        <end position="162"/>
    </location>
</feature>
<dbReference type="GeneID" id="94195702"/>
<sequence length="255" mass="28359">MATGGCVSADSQHEKNCIPIDLSTQDGRAVEAQYVHNLYDEIAPHFSHTRYNPWPGVVKFIRAAEPYSTVLDVGCGNGKYLQLRSDLLFIGIDRCKGLLDIAYNAKKANLLCCDCSRLPFQSGLADLTLSIAVIHHIAAPEKRRAAVAELLRCTKRGGRAVIYVWSREQQKSTIGYRNFESNDLLVPWHVQEKYCKNRGADGVSAPGSSTVKMYRFYHVFTRDEVEALGASFGGVADVESIEFEANNWILTLVKL</sequence>
<gene>
    <name evidence="4" type="ORF">BcabD6B2_36560</name>
</gene>
<dbReference type="RefSeq" id="XP_067716290.1">
    <property type="nucleotide sequence ID" value="XM_067860189.1"/>
</dbReference>
<dbReference type="GO" id="GO:0000049">
    <property type="term" value="F:tRNA binding"/>
    <property type="evidence" value="ECO:0007669"/>
    <property type="project" value="TreeGrafter"/>
</dbReference>
<dbReference type="AlphaFoldDB" id="A0AAV4LWJ9"/>
<proteinExistence type="predicted"/>
<dbReference type="InterPro" id="IPR029063">
    <property type="entry name" value="SAM-dependent_MTases_sf"/>
</dbReference>
<dbReference type="CDD" id="cd02440">
    <property type="entry name" value="AdoMet_MTases"/>
    <property type="match status" value="1"/>
</dbReference>
<organism evidence="4 5">
    <name type="scientific">Babesia caballi</name>
    <dbReference type="NCBI Taxonomy" id="5871"/>
    <lineage>
        <taxon>Eukaryota</taxon>
        <taxon>Sar</taxon>
        <taxon>Alveolata</taxon>
        <taxon>Apicomplexa</taxon>
        <taxon>Aconoidasida</taxon>
        <taxon>Piroplasmida</taxon>
        <taxon>Babesiidae</taxon>
        <taxon>Babesia</taxon>
    </lineage>
</organism>
<dbReference type="GO" id="GO:0008757">
    <property type="term" value="F:S-adenosylmethionine-dependent methyltransferase activity"/>
    <property type="evidence" value="ECO:0007669"/>
    <property type="project" value="InterPro"/>
</dbReference>
<dbReference type="InterPro" id="IPR051422">
    <property type="entry name" value="AlkB_tRNA_MeTrf/Diox"/>
</dbReference>
<dbReference type="EMBL" id="BPLF01000003">
    <property type="protein sequence ID" value="GIX64221.1"/>
    <property type="molecule type" value="Genomic_DNA"/>
</dbReference>
<evidence type="ECO:0000313" key="5">
    <source>
        <dbReference type="Proteomes" id="UP001497744"/>
    </source>
</evidence>
<dbReference type="GO" id="GO:0030488">
    <property type="term" value="P:tRNA methylation"/>
    <property type="evidence" value="ECO:0007669"/>
    <property type="project" value="TreeGrafter"/>
</dbReference>
<dbReference type="PANTHER" id="PTHR13069">
    <property type="entry name" value="ALKYLATED DNA REPAIR PROTEIN ALKB HOMOLOG 8"/>
    <property type="match status" value="1"/>
</dbReference>
<keyword evidence="2" id="KW-0808">Transferase</keyword>
<accession>A0AAV4LWJ9</accession>
<dbReference type="GO" id="GO:0106335">
    <property type="term" value="F:tRNA (5-carboxymethyluridine(34)-5-O)-methyltransferase activity"/>
    <property type="evidence" value="ECO:0007669"/>
    <property type="project" value="TreeGrafter"/>
</dbReference>
<evidence type="ECO:0000313" key="4">
    <source>
        <dbReference type="EMBL" id="GIX64221.1"/>
    </source>
</evidence>
<dbReference type="InterPro" id="IPR013216">
    <property type="entry name" value="Methyltransf_11"/>
</dbReference>
<comment type="caution">
    <text evidence="4">The sequence shown here is derived from an EMBL/GenBank/DDBJ whole genome shotgun (WGS) entry which is preliminary data.</text>
</comment>
<reference evidence="4 5" key="1">
    <citation type="submission" date="2021-06" db="EMBL/GenBank/DDBJ databases">
        <title>Genome sequence of Babesia caballi.</title>
        <authorList>
            <person name="Yamagishi J."/>
            <person name="Kidaka T."/>
            <person name="Ochi A."/>
        </authorList>
    </citation>
    <scope>NUCLEOTIDE SEQUENCE [LARGE SCALE GENOMIC DNA]</scope>
    <source>
        <strain evidence="4">USDA-D6B2</strain>
    </source>
</reference>
<evidence type="ECO:0000256" key="2">
    <source>
        <dbReference type="ARBA" id="ARBA00022679"/>
    </source>
</evidence>
<dbReference type="GO" id="GO:0005634">
    <property type="term" value="C:nucleus"/>
    <property type="evidence" value="ECO:0007669"/>
    <property type="project" value="TreeGrafter"/>
</dbReference>
<dbReference type="Proteomes" id="UP001497744">
    <property type="component" value="Unassembled WGS sequence"/>
</dbReference>
<dbReference type="Pfam" id="PF08241">
    <property type="entry name" value="Methyltransf_11"/>
    <property type="match status" value="1"/>
</dbReference>